<dbReference type="EMBL" id="JAACNO010002038">
    <property type="protein sequence ID" value="KAF4135953.1"/>
    <property type="molecule type" value="Genomic_DNA"/>
</dbReference>
<feature type="signal peptide" evidence="2">
    <location>
        <begin position="1"/>
        <end position="21"/>
    </location>
</feature>
<proteinExistence type="predicted"/>
<evidence type="ECO:0000256" key="2">
    <source>
        <dbReference type="SAM" id="SignalP"/>
    </source>
</evidence>
<evidence type="ECO:0000313" key="4">
    <source>
        <dbReference type="Proteomes" id="UP000704712"/>
    </source>
</evidence>
<protein>
    <recommendedName>
        <fullName evidence="5">Secreted RxLR effector peptide protein</fullName>
    </recommendedName>
</protein>
<comment type="caution">
    <text evidence="3">The sequence shown here is derived from an EMBL/GenBank/DDBJ whole genome shotgun (WGS) entry which is preliminary data.</text>
</comment>
<feature type="compositionally biased region" description="Basic and acidic residues" evidence="1">
    <location>
        <begin position="53"/>
        <end position="63"/>
    </location>
</feature>
<reference evidence="3" key="1">
    <citation type="submission" date="2020-03" db="EMBL/GenBank/DDBJ databases">
        <title>Hybrid Assembly of Korean Phytophthora infestans isolates.</title>
        <authorList>
            <person name="Prokchorchik M."/>
            <person name="Lee Y."/>
            <person name="Seo J."/>
            <person name="Cho J.-H."/>
            <person name="Park Y.-E."/>
            <person name="Jang D.-C."/>
            <person name="Im J.-S."/>
            <person name="Choi J.-G."/>
            <person name="Park H.-J."/>
            <person name="Lee G.-B."/>
            <person name="Lee Y.-G."/>
            <person name="Hong S.-Y."/>
            <person name="Cho K."/>
            <person name="Sohn K.H."/>
        </authorList>
    </citation>
    <scope>NUCLEOTIDE SEQUENCE</scope>
    <source>
        <strain evidence="3">KR_2_A2</strain>
    </source>
</reference>
<evidence type="ECO:0008006" key="5">
    <source>
        <dbReference type="Google" id="ProtNLM"/>
    </source>
</evidence>
<feature type="chain" id="PRO_5035848025" description="Secreted RxLR effector peptide protein" evidence="2">
    <location>
        <begin position="22"/>
        <end position="167"/>
    </location>
</feature>
<gene>
    <name evidence="3" type="ORF">GN958_ATG14939</name>
</gene>
<accession>A0A8S9U6S8</accession>
<dbReference type="Proteomes" id="UP000704712">
    <property type="component" value="Unassembled WGS sequence"/>
</dbReference>
<evidence type="ECO:0000256" key="1">
    <source>
        <dbReference type="SAM" id="MobiDB-lite"/>
    </source>
</evidence>
<evidence type="ECO:0000313" key="3">
    <source>
        <dbReference type="EMBL" id="KAF4135953.1"/>
    </source>
</evidence>
<organism evidence="3 4">
    <name type="scientific">Phytophthora infestans</name>
    <name type="common">Potato late blight agent</name>
    <name type="synonym">Botrytis infestans</name>
    <dbReference type="NCBI Taxonomy" id="4787"/>
    <lineage>
        <taxon>Eukaryota</taxon>
        <taxon>Sar</taxon>
        <taxon>Stramenopiles</taxon>
        <taxon>Oomycota</taxon>
        <taxon>Peronosporomycetes</taxon>
        <taxon>Peronosporales</taxon>
        <taxon>Peronosporaceae</taxon>
        <taxon>Phytophthora</taxon>
    </lineage>
</organism>
<sequence length="167" mass="19124">MRLVLLTVLSTLVVLFAPTEAVSLDIPGCETKIIKWKYASTPTIRSSPTEVNVSEKRSLRGDDSSMDMEVLNPDDEERAAPLLSRFAFYMKAILYGLTLRVTPNTQWKWTPLFEQRLFSLVHKVRGPPEFAEIKNPRVAARYKDWFQKTSSRKTWLALNRYGNAGKT</sequence>
<keyword evidence="2" id="KW-0732">Signal</keyword>
<name>A0A8S9U6S8_PHYIN</name>
<feature type="region of interest" description="Disordered" evidence="1">
    <location>
        <begin position="45"/>
        <end position="68"/>
    </location>
</feature>
<dbReference type="AlphaFoldDB" id="A0A8S9U6S8"/>